<dbReference type="AlphaFoldDB" id="A0AAQ3QDH4"/>
<dbReference type="EMBL" id="CP136894">
    <property type="protein sequence ID" value="WOL08601.1"/>
    <property type="molecule type" value="Genomic_DNA"/>
</dbReference>
<keyword evidence="2" id="KW-1185">Reference proteome</keyword>
<protein>
    <submittedName>
        <fullName evidence="1">Uncharacterized protein</fullName>
    </submittedName>
</protein>
<dbReference type="InterPro" id="IPR053091">
    <property type="entry name" value="PSII_Assembly/Photoprotect-Rel"/>
</dbReference>
<dbReference type="Proteomes" id="UP001327560">
    <property type="component" value="Chromosome 5"/>
</dbReference>
<evidence type="ECO:0000313" key="1">
    <source>
        <dbReference type="EMBL" id="WOL08601.1"/>
    </source>
</evidence>
<accession>A0AAQ3QDH4</accession>
<name>A0AAQ3QDH4_9LILI</name>
<dbReference type="SUPFAM" id="SSF103511">
    <property type="entry name" value="Chlorophyll a-b binding protein"/>
    <property type="match status" value="1"/>
</dbReference>
<proteinExistence type="predicted"/>
<gene>
    <name evidence="1" type="ORF">Cni_G17354</name>
</gene>
<dbReference type="PANTHER" id="PTHR37752:SF1">
    <property type="entry name" value="OS02G0610700 PROTEIN"/>
    <property type="match status" value="1"/>
</dbReference>
<organism evidence="1 2">
    <name type="scientific">Canna indica</name>
    <name type="common">Indian-shot</name>
    <dbReference type="NCBI Taxonomy" id="4628"/>
    <lineage>
        <taxon>Eukaryota</taxon>
        <taxon>Viridiplantae</taxon>
        <taxon>Streptophyta</taxon>
        <taxon>Embryophyta</taxon>
        <taxon>Tracheophyta</taxon>
        <taxon>Spermatophyta</taxon>
        <taxon>Magnoliopsida</taxon>
        <taxon>Liliopsida</taxon>
        <taxon>Zingiberales</taxon>
        <taxon>Cannaceae</taxon>
        <taxon>Canna</taxon>
    </lineage>
</organism>
<dbReference type="PANTHER" id="PTHR37752">
    <property type="entry name" value="OS02G0610700 PROTEIN"/>
    <property type="match status" value="1"/>
</dbReference>
<dbReference type="Gene3D" id="1.10.3460.10">
    <property type="entry name" value="Chlorophyll a/b binding protein domain"/>
    <property type="match status" value="1"/>
</dbReference>
<evidence type="ECO:0000313" key="2">
    <source>
        <dbReference type="Proteomes" id="UP001327560"/>
    </source>
</evidence>
<sequence>MISLPASGGPAPPTYALSVRGASLSHSFQSRQPASTVLWINNRQKLLAFANSNASQGKRSSGDEIIMVDPIEAKRLAAKQMQEIRAKEKLKRRRQAEAINGTLAMIGFTAGLVLEGQTGKGILGQLAGYWGAITSIF</sequence>
<dbReference type="GO" id="GO:0009535">
    <property type="term" value="C:chloroplast thylakoid membrane"/>
    <property type="evidence" value="ECO:0007669"/>
    <property type="project" value="TreeGrafter"/>
</dbReference>
<reference evidence="1 2" key="1">
    <citation type="submission" date="2023-10" db="EMBL/GenBank/DDBJ databases">
        <title>Chromosome-scale genome assembly provides insights into flower coloration mechanisms of Canna indica.</title>
        <authorList>
            <person name="Li C."/>
        </authorList>
    </citation>
    <scope>NUCLEOTIDE SEQUENCE [LARGE SCALE GENOMIC DNA]</scope>
    <source>
        <tissue evidence="1">Flower</tissue>
    </source>
</reference>